<dbReference type="EMBL" id="QICC01000058">
    <property type="protein sequence ID" value="RNM40902.1"/>
    <property type="molecule type" value="Genomic_DNA"/>
</dbReference>
<keyword evidence="3" id="KW-0732">Signal</keyword>
<dbReference type="SUPFAM" id="SSF50692">
    <property type="entry name" value="ADC-like"/>
    <property type="match status" value="1"/>
</dbReference>
<evidence type="ECO:0000259" key="8">
    <source>
        <dbReference type="Pfam" id="PF01568"/>
    </source>
</evidence>
<keyword evidence="5" id="KW-0408">Iron</keyword>
<dbReference type="SUPFAM" id="SSF53706">
    <property type="entry name" value="Formate dehydrogenase/DMSO reductase, domains 1-3"/>
    <property type="match status" value="1"/>
</dbReference>
<evidence type="ECO:0000259" key="7">
    <source>
        <dbReference type="Pfam" id="PF00384"/>
    </source>
</evidence>
<dbReference type="Pfam" id="PF00384">
    <property type="entry name" value="Molybdopterin"/>
    <property type="match status" value="1"/>
</dbReference>
<dbReference type="RefSeq" id="WP_114545546.1">
    <property type="nucleotide sequence ID" value="NZ_PPTT01000006.1"/>
</dbReference>
<evidence type="ECO:0000313" key="9">
    <source>
        <dbReference type="EMBL" id="RDB70078.1"/>
    </source>
</evidence>
<keyword evidence="11" id="KW-1185">Reference proteome</keyword>
<dbReference type="InterPro" id="IPR009010">
    <property type="entry name" value="Asp_de-COase-like_dom_sf"/>
</dbReference>
<dbReference type="InterPro" id="IPR006311">
    <property type="entry name" value="TAT_signal"/>
</dbReference>
<gene>
    <name evidence="9" type="ORF">C1876_04590</name>
    <name evidence="10" type="ORF">DMP09_12145</name>
</gene>
<sequence>MSETSSPHRGLTRRGFLKASGVAAGALGLAGAASMTTSDGWLAPAKAYAEPEERVAHLCHQFHCLTGCNLKCTIRDERVALIEPSDLVDETHRTICLRGINEVAHIYSQDRLQTPLRRVGERGEGKFEQISWDEAIKAIADAFKESQQKYGENSVFVRKSTEASIGFDFIGALLRADQGGEWGLDRGQPNGQTPAFGAFSYCPSRSIWEFSDASTIIEVGHNPLESGIVWSRALMDAKEAGVYIAVLDPRFSGTASKADLWLPVRPGTDAAVIQGMIRAIVDEQWYDEEFVKANTSLPFLIDKKTGKNYRSDDELCPNPTVVTAEDTGKPYVWDEVTNAPALYDAEGVKPALEGSWTVDGKELVTEFSLMKKWISEYSLEWASETSGIEQDVIVDLADRYANNGPAIIDYGLGGPDKYTNADVLGHSMSILTALTGNYGRKGSGFGFYGGVGADDPAATLNYWTLPEEYAYNDSGMAMYDMVYNKNNIHVALTFGDAFTLEAASANDTLEWVKSLDFFAIIDIYHSSAVDYADIVLPACTKFECEEDVKQLRASYGHVMLANGMVDPLFESKSDLQIERLLAAEWGLDHLIPETYEELARFSVEGVDKLDPNMKGITYDALLKNGGCMPVAGAGPDYRPDGHADQVYTTPSTKIELYYEYLLDQGHQFPVYEDANEAFEKNPLKDTYPLYFMQGKSRYRIHAYYTASPWFQEDFGPCVNIFPSDAEARGIENGDSVKVFNDRGSFVCTARVNPALQPGVLFMAETTYTRYYQEGFLQNVTNSARNERCYEMFHGPQIPYNDTLVQIEKA</sequence>
<dbReference type="InterPro" id="IPR006657">
    <property type="entry name" value="MoPterin_dinucl-bd_dom"/>
</dbReference>
<dbReference type="Gene3D" id="2.40.40.20">
    <property type="match status" value="1"/>
</dbReference>
<dbReference type="Gene3D" id="2.20.25.90">
    <property type="entry name" value="ADC-like domains"/>
    <property type="match status" value="1"/>
</dbReference>
<dbReference type="NCBIfam" id="TIGR01409">
    <property type="entry name" value="TAT_signal_seq"/>
    <property type="match status" value="1"/>
</dbReference>
<comment type="caution">
    <text evidence="10">The sequence shown here is derived from an EMBL/GenBank/DDBJ whole genome shotgun (WGS) entry which is preliminary data.</text>
</comment>
<reference evidence="10" key="3">
    <citation type="journal article" date="2019" name="Microbiol. Resour. Announc.">
        <title>Draft Genome Sequences of Type Strains of Gordonibacter faecihominis, Paraeggerthella hongkongensis, Parvibacter caecicola,Slackia equolifaciens, Slackia faecicanis, and Slackia isoflavoniconvertens.</title>
        <authorList>
            <person name="Danylec N."/>
            <person name="Stoll D.A."/>
            <person name="Dotsch A."/>
            <person name="Huch M."/>
        </authorList>
    </citation>
    <scope>NUCLEOTIDE SEQUENCE</scope>
    <source>
        <strain evidence="10">DSM 16107</strain>
    </source>
</reference>
<dbReference type="Gene3D" id="3.40.228.10">
    <property type="entry name" value="Dimethylsulfoxide Reductase, domain 2"/>
    <property type="match status" value="1"/>
</dbReference>
<dbReference type="InterPro" id="IPR019546">
    <property type="entry name" value="TAT_signal_bac_arc"/>
</dbReference>
<protein>
    <submittedName>
        <fullName evidence="10">Molybdopterin oxidoreductase</fullName>
    </submittedName>
</protein>
<dbReference type="AlphaFoldDB" id="A0A3N0IX57"/>
<evidence type="ECO:0000256" key="3">
    <source>
        <dbReference type="ARBA" id="ARBA00022729"/>
    </source>
</evidence>
<dbReference type="Proteomes" id="UP000270112">
    <property type="component" value="Unassembled WGS sequence"/>
</dbReference>
<keyword evidence="4" id="KW-0560">Oxidoreductase</keyword>
<evidence type="ECO:0000313" key="12">
    <source>
        <dbReference type="Proteomes" id="UP000270112"/>
    </source>
</evidence>
<organism evidence="10 12">
    <name type="scientific">Eggerthella sinensis</name>
    <dbReference type="NCBI Taxonomy" id="242230"/>
    <lineage>
        <taxon>Bacteria</taxon>
        <taxon>Bacillati</taxon>
        <taxon>Actinomycetota</taxon>
        <taxon>Coriobacteriia</taxon>
        <taxon>Eggerthellales</taxon>
        <taxon>Eggerthellaceae</taxon>
        <taxon>Eggerthella</taxon>
    </lineage>
</organism>
<proteinExistence type="inferred from homology"/>
<dbReference type="InterPro" id="IPR050612">
    <property type="entry name" value="Prok_Mopterin_Oxidored"/>
</dbReference>
<reference evidence="9 11" key="1">
    <citation type="journal article" date="2018" name="Elife">
        <title>Discovery and characterization of a prevalent human gut bacterial enzyme sufficient for the inactivation of a family of plant toxins.</title>
        <authorList>
            <person name="Koppel N."/>
            <person name="Bisanz J.E."/>
            <person name="Pandelia M.E."/>
            <person name="Turnbaugh P.J."/>
            <person name="Balskus E.P."/>
        </authorList>
    </citation>
    <scope>NUCLEOTIDE SEQUENCE [LARGE SCALE GENOMIC DNA]</scope>
    <source>
        <strain evidence="9 11">DSM 16107</strain>
    </source>
</reference>
<evidence type="ECO:0000256" key="1">
    <source>
        <dbReference type="ARBA" id="ARBA00010312"/>
    </source>
</evidence>
<accession>A0A3N0IX57</accession>
<dbReference type="OrthoDB" id="3169209at2"/>
<feature type="domain" description="Molybdopterin dinucleotide-binding" evidence="8">
    <location>
        <begin position="689"/>
        <end position="768"/>
    </location>
</feature>
<dbReference type="PANTHER" id="PTHR43742:SF6">
    <property type="entry name" value="OXIDOREDUCTASE YYAE-RELATED"/>
    <property type="match status" value="1"/>
</dbReference>
<evidence type="ECO:0000313" key="11">
    <source>
        <dbReference type="Proteomes" id="UP000253817"/>
    </source>
</evidence>
<dbReference type="GO" id="GO:0046872">
    <property type="term" value="F:metal ion binding"/>
    <property type="evidence" value="ECO:0007669"/>
    <property type="project" value="UniProtKB-KW"/>
</dbReference>
<feature type="domain" description="Molybdopterin oxidoreductase" evidence="7">
    <location>
        <begin position="111"/>
        <end position="582"/>
    </location>
</feature>
<evidence type="ECO:0000256" key="2">
    <source>
        <dbReference type="ARBA" id="ARBA00022723"/>
    </source>
</evidence>
<reference evidence="12" key="2">
    <citation type="submission" date="2018-05" db="EMBL/GenBank/DDBJ databases">
        <title>Genome Sequencing of selected type strains of the family Eggerthellaceae.</title>
        <authorList>
            <person name="Danylec N."/>
            <person name="Stoll D.A."/>
            <person name="Doetsch A."/>
            <person name="Huch M."/>
        </authorList>
    </citation>
    <scope>NUCLEOTIDE SEQUENCE [LARGE SCALE GENOMIC DNA]</scope>
    <source>
        <strain evidence="12">DSM 16107</strain>
    </source>
</reference>
<evidence type="ECO:0000256" key="4">
    <source>
        <dbReference type="ARBA" id="ARBA00023002"/>
    </source>
</evidence>
<name>A0A3N0IX57_9ACTN</name>
<evidence type="ECO:0000256" key="6">
    <source>
        <dbReference type="ARBA" id="ARBA00023014"/>
    </source>
</evidence>
<dbReference type="PROSITE" id="PS51318">
    <property type="entry name" value="TAT"/>
    <property type="match status" value="1"/>
</dbReference>
<evidence type="ECO:0000256" key="5">
    <source>
        <dbReference type="ARBA" id="ARBA00023004"/>
    </source>
</evidence>
<dbReference type="Proteomes" id="UP000253817">
    <property type="component" value="Unassembled WGS sequence"/>
</dbReference>
<keyword evidence="6" id="KW-0411">Iron-sulfur</keyword>
<dbReference type="GO" id="GO:0051536">
    <property type="term" value="F:iron-sulfur cluster binding"/>
    <property type="evidence" value="ECO:0007669"/>
    <property type="project" value="UniProtKB-KW"/>
</dbReference>
<keyword evidence="2" id="KW-0479">Metal-binding</keyword>
<dbReference type="EMBL" id="PPTT01000006">
    <property type="protein sequence ID" value="RDB70078.1"/>
    <property type="molecule type" value="Genomic_DNA"/>
</dbReference>
<dbReference type="Gene3D" id="3.40.50.740">
    <property type="match status" value="2"/>
</dbReference>
<dbReference type="GO" id="GO:0016491">
    <property type="term" value="F:oxidoreductase activity"/>
    <property type="evidence" value="ECO:0007669"/>
    <property type="project" value="UniProtKB-KW"/>
</dbReference>
<dbReference type="InterPro" id="IPR006656">
    <property type="entry name" value="Mopterin_OxRdtase"/>
</dbReference>
<evidence type="ECO:0000313" key="10">
    <source>
        <dbReference type="EMBL" id="RNM40902.1"/>
    </source>
</evidence>
<dbReference type="PANTHER" id="PTHR43742">
    <property type="entry name" value="TRIMETHYLAMINE-N-OXIDE REDUCTASE"/>
    <property type="match status" value="1"/>
</dbReference>
<comment type="similarity">
    <text evidence="1">Belongs to the prokaryotic molybdopterin-containing oxidoreductase family.</text>
</comment>
<dbReference type="Pfam" id="PF01568">
    <property type="entry name" value="Molydop_binding"/>
    <property type="match status" value="1"/>
</dbReference>
<dbReference type="GO" id="GO:0043546">
    <property type="term" value="F:molybdopterin cofactor binding"/>
    <property type="evidence" value="ECO:0007669"/>
    <property type="project" value="InterPro"/>
</dbReference>